<evidence type="ECO:0000256" key="1">
    <source>
        <dbReference type="SAM" id="Coils"/>
    </source>
</evidence>
<dbReference type="AlphaFoldDB" id="A0A5M9K1D3"/>
<keyword evidence="4" id="KW-1185">Reference proteome</keyword>
<evidence type="ECO:0000313" key="3">
    <source>
        <dbReference type="EMBL" id="KAA8575331.1"/>
    </source>
</evidence>
<evidence type="ECO:0008006" key="5">
    <source>
        <dbReference type="Google" id="ProtNLM"/>
    </source>
</evidence>
<dbReference type="EMBL" id="VICG01000002">
    <property type="protein sequence ID" value="KAA8575331.1"/>
    <property type="molecule type" value="Genomic_DNA"/>
</dbReference>
<proteinExistence type="predicted"/>
<comment type="caution">
    <text evidence="3">The sequence shown here is derived from an EMBL/GenBank/DDBJ whole genome shotgun (WGS) entry which is preliminary data.</text>
</comment>
<protein>
    <recommendedName>
        <fullName evidence="5">F-box domain-containing protein</fullName>
    </recommendedName>
</protein>
<name>A0A5M9K1D3_MONFR</name>
<evidence type="ECO:0000313" key="4">
    <source>
        <dbReference type="Proteomes" id="UP000322873"/>
    </source>
</evidence>
<accession>A0A5M9K1D3</accession>
<feature type="region of interest" description="Disordered" evidence="2">
    <location>
        <begin position="620"/>
        <end position="642"/>
    </location>
</feature>
<dbReference type="VEuPathDB" id="FungiDB:MFRU_002g01540"/>
<feature type="region of interest" description="Disordered" evidence="2">
    <location>
        <begin position="755"/>
        <end position="777"/>
    </location>
</feature>
<feature type="compositionally biased region" description="Polar residues" evidence="2">
    <location>
        <begin position="622"/>
        <end position="642"/>
    </location>
</feature>
<gene>
    <name evidence="3" type="ORF">EYC84_004503</name>
</gene>
<dbReference type="Proteomes" id="UP000322873">
    <property type="component" value="Unassembled WGS sequence"/>
</dbReference>
<sequence length="936" mass="105741">MMSIPPISSLATSDTAIDLQDTFKESLSVVRDVTKGVLLKHWGISLDGFEYITSSEPLPSAAPSTTPETSAAATPAAATTASAATASAATTTTATTATTTTTTTPHTTTSPTTTTTTSQQPQHLHNNHNTSHNNHNKPLLPTLYQTTTVIHSHPHLQINVPPQLQQNLPGVEYPRKLENLFPRSNSILALQNTNPTNRSNVQQQMIARLQEGYQSFSNPSYSHSNNPTTYSLPGSAFNLEKSSSNGSLSYNLSLPPLAPAQRSPHLDNLLIRKTQTDEKKAAKKAKANKIDKAEKLEQMKDRAKFNLPVPVWMRILEFSPPIFLRKARLINKEWKSWVDEYQSIHINCRRENFGYNMPEQIPGLSAKQYVDLLGGKGCMEPGCKNKDASRTHWAWKKRWCLKCWKAKIEREDRVHKQNQSTYTRTVMDKLLECIPVSMYDSFGKPHDYVEDSAQPQANQISTHRLYKYYLNADVKRIMEEYEALTPEPFREDPTHDAQQKATARQIWEDKMAKLEEDRDQFFQAKKAENDKLMQLVIKIEAAIREKRAKGRKPNDANRESRKNLFIMAAKRDLPQIPIEFVQTTIAFKAAIRIFRDGGSERGWRTLMPKIEMEFERSKLKETTNQQATDLASNTQSQANPDQDVQMTGNGFGNFDLDNHNLQRNPQIIETISWLLGSQLSNATPTTFLGGRPLIPSNHGLNNHASSSTMSLSSSNRVSLNNNNSSIGFPSNFSHADDSFHTNLLGHLLQNNVGSSPSSLTPLSQNNPGSSTNVSRLNNGFQGHNGPSIISGNPITYASQNNIKSLYRVFCQLAESCCLQQQQSLLTRPYQFVKCWIILHSTTSYHPFGMGMMKDCPEDQSIKPFFFFCNVTQILHFFCLQVFTLFFQHKILAQRQAQYPMRNNGYHQEFIIDHIFSLWQGWFDAYKGYEVFLHEDS</sequence>
<evidence type="ECO:0000256" key="2">
    <source>
        <dbReference type="SAM" id="MobiDB-lite"/>
    </source>
</evidence>
<organism evidence="3 4">
    <name type="scientific">Monilinia fructicola</name>
    <name type="common">Brown rot fungus</name>
    <name type="synonym">Ciboria fructicola</name>
    <dbReference type="NCBI Taxonomy" id="38448"/>
    <lineage>
        <taxon>Eukaryota</taxon>
        <taxon>Fungi</taxon>
        <taxon>Dikarya</taxon>
        <taxon>Ascomycota</taxon>
        <taxon>Pezizomycotina</taxon>
        <taxon>Leotiomycetes</taxon>
        <taxon>Helotiales</taxon>
        <taxon>Sclerotiniaceae</taxon>
        <taxon>Monilinia</taxon>
    </lineage>
</organism>
<feature type="compositionally biased region" description="Low complexity" evidence="2">
    <location>
        <begin position="58"/>
        <end position="133"/>
    </location>
</feature>
<feature type="coiled-coil region" evidence="1">
    <location>
        <begin position="497"/>
        <end position="545"/>
    </location>
</feature>
<keyword evidence="1" id="KW-0175">Coiled coil</keyword>
<feature type="region of interest" description="Disordered" evidence="2">
    <location>
        <begin position="58"/>
        <end position="135"/>
    </location>
</feature>
<reference evidence="3 4" key="1">
    <citation type="submission" date="2019-06" db="EMBL/GenBank/DDBJ databases">
        <title>Genome Sequence of the Brown Rot Fungal Pathogen Monilinia fructicola.</title>
        <authorList>
            <person name="De Miccolis Angelini R.M."/>
            <person name="Landi L."/>
            <person name="Abate D."/>
            <person name="Pollastro S."/>
            <person name="Romanazzi G."/>
            <person name="Faretra F."/>
        </authorList>
    </citation>
    <scope>NUCLEOTIDE SEQUENCE [LARGE SCALE GENOMIC DNA]</scope>
    <source>
        <strain evidence="3 4">Mfrc123</strain>
    </source>
</reference>